<protein>
    <recommendedName>
        <fullName evidence="9">Potassium channel domain-containing protein</fullName>
    </recommendedName>
</protein>
<keyword evidence="5" id="KW-0406">Ion transport</keyword>
<dbReference type="Gene3D" id="1.10.287.70">
    <property type="match status" value="1"/>
</dbReference>
<evidence type="ECO:0000313" key="10">
    <source>
        <dbReference type="EMBL" id="EDO27915.1"/>
    </source>
</evidence>
<dbReference type="InterPro" id="IPR028325">
    <property type="entry name" value="VG_K_chnl"/>
</dbReference>
<evidence type="ECO:0000256" key="8">
    <source>
        <dbReference type="SAM" id="Phobius"/>
    </source>
</evidence>
<evidence type="ECO:0000313" key="11">
    <source>
        <dbReference type="Proteomes" id="UP000001593"/>
    </source>
</evidence>
<comment type="subcellular location">
    <subcellularLocation>
        <location evidence="1">Membrane</location>
        <topology evidence="1">Multi-pass membrane protein</topology>
    </subcellularLocation>
</comment>
<organism evidence="10 11">
    <name type="scientific">Nematostella vectensis</name>
    <name type="common">Starlet sea anemone</name>
    <dbReference type="NCBI Taxonomy" id="45351"/>
    <lineage>
        <taxon>Eukaryota</taxon>
        <taxon>Metazoa</taxon>
        <taxon>Cnidaria</taxon>
        <taxon>Anthozoa</taxon>
        <taxon>Hexacorallia</taxon>
        <taxon>Actiniaria</taxon>
        <taxon>Edwardsiidae</taxon>
        <taxon>Nematostella</taxon>
    </lineage>
</organism>
<evidence type="ECO:0000256" key="2">
    <source>
        <dbReference type="ARBA" id="ARBA00022448"/>
    </source>
</evidence>
<dbReference type="OMA" id="ECFWWAL"/>
<keyword evidence="6 8" id="KW-0472">Membrane</keyword>
<dbReference type="SUPFAM" id="SSF81324">
    <property type="entry name" value="Voltage-gated potassium channels"/>
    <property type="match status" value="1"/>
</dbReference>
<proteinExistence type="predicted"/>
<dbReference type="PANTHER" id="PTHR11537">
    <property type="entry name" value="VOLTAGE-GATED POTASSIUM CHANNEL"/>
    <property type="match status" value="1"/>
</dbReference>
<dbReference type="GO" id="GO:0008076">
    <property type="term" value="C:voltage-gated potassium channel complex"/>
    <property type="evidence" value="ECO:0007669"/>
    <property type="project" value="InterPro"/>
</dbReference>
<dbReference type="STRING" id="45351.A7T7Y1"/>
<keyword evidence="3 8" id="KW-0812">Transmembrane</keyword>
<evidence type="ECO:0000256" key="4">
    <source>
        <dbReference type="ARBA" id="ARBA00022989"/>
    </source>
</evidence>
<sequence>RSVPECFWWALITITTVGYGDMAPKTTQGKLFGSIVAGLSILITALPISIIGSNFSLYYAHAQAKMKLPKKAR</sequence>
<feature type="transmembrane region" description="Helical" evidence="8">
    <location>
        <begin position="31"/>
        <end position="60"/>
    </location>
</feature>
<dbReference type="GO" id="GO:0005249">
    <property type="term" value="F:voltage-gated potassium channel activity"/>
    <property type="evidence" value="ECO:0007669"/>
    <property type="project" value="InterPro"/>
</dbReference>
<feature type="domain" description="Potassium channel" evidence="9">
    <location>
        <begin position="3"/>
        <end position="54"/>
    </location>
</feature>
<evidence type="ECO:0000256" key="6">
    <source>
        <dbReference type="ARBA" id="ARBA00023136"/>
    </source>
</evidence>
<evidence type="ECO:0000256" key="5">
    <source>
        <dbReference type="ARBA" id="ARBA00023065"/>
    </source>
</evidence>
<evidence type="ECO:0000256" key="1">
    <source>
        <dbReference type="ARBA" id="ARBA00004141"/>
    </source>
</evidence>
<evidence type="ECO:0000256" key="3">
    <source>
        <dbReference type="ARBA" id="ARBA00022692"/>
    </source>
</evidence>
<evidence type="ECO:0000259" key="9">
    <source>
        <dbReference type="Pfam" id="PF07885"/>
    </source>
</evidence>
<dbReference type="PhylomeDB" id="A7T7Y1"/>
<dbReference type="EMBL" id="DS472387">
    <property type="protein sequence ID" value="EDO27915.1"/>
    <property type="molecule type" value="Genomic_DNA"/>
</dbReference>
<dbReference type="AlphaFoldDB" id="A7T7Y1"/>
<reference evidence="10 11" key="1">
    <citation type="journal article" date="2007" name="Science">
        <title>Sea anemone genome reveals ancestral eumetazoan gene repertoire and genomic organization.</title>
        <authorList>
            <person name="Putnam N.H."/>
            <person name="Srivastava M."/>
            <person name="Hellsten U."/>
            <person name="Dirks B."/>
            <person name="Chapman J."/>
            <person name="Salamov A."/>
            <person name="Terry A."/>
            <person name="Shapiro H."/>
            <person name="Lindquist E."/>
            <person name="Kapitonov V.V."/>
            <person name="Jurka J."/>
            <person name="Genikhovich G."/>
            <person name="Grigoriev I.V."/>
            <person name="Lucas S.M."/>
            <person name="Steele R.E."/>
            <person name="Finnerty J.R."/>
            <person name="Technau U."/>
            <person name="Martindale M.Q."/>
            <person name="Rokhsar D.S."/>
        </authorList>
    </citation>
    <scope>NUCLEOTIDE SEQUENCE [LARGE SCALE GENOMIC DNA]</scope>
    <source>
        <strain evidence="11">CH2 X CH6</strain>
    </source>
</reference>
<dbReference type="HOGENOM" id="CLU_201524_0_0_1"/>
<dbReference type="InterPro" id="IPR013099">
    <property type="entry name" value="K_chnl_dom"/>
</dbReference>
<keyword evidence="2" id="KW-0813">Transport</keyword>
<dbReference type="PANTHER" id="PTHR11537:SF252">
    <property type="entry name" value="POTASSIUM VOLTAGE-GATED CHANNEL PROTEIN SHAW"/>
    <property type="match status" value="1"/>
</dbReference>
<feature type="non-terminal residue" evidence="10">
    <location>
        <position position="73"/>
    </location>
</feature>
<dbReference type="eggNOG" id="KOG3713">
    <property type="taxonomic scope" value="Eukaryota"/>
</dbReference>
<gene>
    <name evidence="10" type="ORF">NEMVEDRAFT_v1g6779</name>
</gene>
<keyword evidence="11" id="KW-1185">Reference proteome</keyword>
<keyword evidence="4 8" id="KW-1133">Transmembrane helix</keyword>
<dbReference type="Proteomes" id="UP000001593">
    <property type="component" value="Unassembled WGS sequence"/>
</dbReference>
<name>A7T7Y1_NEMVE</name>
<evidence type="ECO:0000256" key="7">
    <source>
        <dbReference type="ARBA" id="ARBA00023303"/>
    </source>
</evidence>
<dbReference type="InParanoid" id="A7T7Y1"/>
<dbReference type="Pfam" id="PF07885">
    <property type="entry name" value="Ion_trans_2"/>
    <property type="match status" value="1"/>
</dbReference>
<keyword evidence="7" id="KW-0407">Ion channel</keyword>
<accession>A7T7Y1</accession>
<feature type="non-terminal residue" evidence="10">
    <location>
        <position position="1"/>
    </location>
</feature>